<sequence>MAIPKEEPRDAVLPPAPPVTKAAPKPSVDHKARKDALKSLSANRRASAWQIHRWPYEKRIVYGRTRVHLPRTYLAQDGVDVRIIRPGQDLNQFVHRYYLEEVEKDSKERGEWTNYVTADGVVARRHEYLGPDPRVAGFHWDANGEIHIKWWDAFLQDQWTDKQKWSFEVMLNEDGEWVEIDD</sequence>
<evidence type="ECO:0000313" key="2">
    <source>
        <dbReference type="EMBL" id="PCH45144.1"/>
    </source>
</evidence>
<feature type="compositionally biased region" description="Basic and acidic residues" evidence="1">
    <location>
        <begin position="1"/>
        <end position="10"/>
    </location>
</feature>
<dbReference type="AlphaFoldDB" id="A0A2H3K7T8"/>
<evidence type="ECO:0000313" key="3">
    <source>
        <dbReference type="Proteomes" id="UP000218811"/>
    </source>
</evidence>
<accession>A0A2H3K7T8</accession>
<organism evidence="2 3">
    <name type="scientific">Wolfiporia cocos (strain MD-104)</name>
    <name type="common">Brown rot fungus</name>
    <dbReference type="NCBI Taxonomy" id="742152"/>
    <lineage>
        <taxon>Eukaryota</taxon>
        <taxon>Fungi</taxon>
        <taxon>Dikarya</taxon>
        <taxon>Basidiomycota</taxon>
        <taxon>Agaricomycotina</taxon>
        <taxon>Agaricomycetes</taxon>
        <taxon>Polyporales</taxon>
        <taxon>Phaeolaceae</taxon>
        <taxon>Wolfiporia</taxon>
    </lineage>
</organism>
<proteinExistence type="predicted"/>
<dbReference type="Proteomes" id="UP000218811">
    <property type="component" value="Unassembled WGS sequence"/>
</dbReference>
<reference evidence="2 3" key="1">
    <citation type="journal article" date="2012" name="Science">
        <title>The Paleozoic origin of enzymatic lignin decomposition reconstructed from 31 fungal genomes.</title>
        <authorList>
            <person name="Floudas D."/>
            <person name="Binder M."/>
            <person name="Riley R."/>
            <person name="Barry K."/>
            <person name="Blanchette R.A."/>
            <person name="Henrissat B."/>
            <person name="Martinez A.T."/>
            <person name="Otillar R."/>
            <person name="Spatafora J.W."/>
            <person name="Yadav J.S."/>
            <person name="Aerts A."/>
            <person name="Benoit I."/>
            <person name="Boyd A."/>
            <person name="Carlson A."/>
            <person name="Copeland A."/>
            <person name="Coutinho P.M."/>
            <person name="de Vries R.P."/>
            <person name="Ferreira P."/>
            <person name="Findley K."/>
            <person name="Foster B."/>
            <person name="Gaskell J."/>
            <person name="Glotzer D."/>
            <person name="Gorecki P."/>
            <person name="Heitman J."/>
            <person name="Hesse C."/>
            <person name="Hori C."/>
            <person name="Igarashi K."/>
            <person name="Jurgens J.A."/>
            <person name="Kallen N."/>
            <person name="Kersten P."/>
            <person name="Kohler A."/>
            <person name="Kuees U."/>
            <person name="Kumar T.K.A."/>
            <person name="Kuo A."/>
            <person name="LaButti K."/>
            <person name="Larrondo L.F."/>
            <person name="Lindquist E."/>
            <person name="Ling A."/>
            <person name="Lombard V."/>
            <person name="Lucas S."/>
            <person name="Lundell T."/>
            <person name="Martin R."/>
            <person name="McLaughlin D.J."/>
            <person name="Morgenstern I."/>
            <person name="Morin E."/>
            <person name="Murat C."/>
            <person name="Nagy L.G."/>
            <person name="Nolan M."/>
            <person name="Ohm R.A."/>
            <person name="Patyshakuliyeva A."/>
            <person name="Rokas A."/>
            <person name="Ruiz-Duenas F.J."/>
            <person name="Sabat G."/>
            <person name="Salamov A."/>
            <person name="Samejima M."/>
            <person name="Schmutz J."/>
            <person name="Slot J.C."/>
            <person name="St John F."/>
            <person name="Stenlid J."/>
            <person name="Sun H."/>
            <person name="Sun S."/>
            <person name="Syed K."/>
            <person name="Tsang A."/>
            <person name="Wiebenga A."/>
            <person name="Young D."/>
            <person name="Pisabarro A."/>
            <person name="Eastwood D.C."/>
            <person name="Martin F."/>
            <person name="Cullen D."/>
            <person name="Grigoriev I.V."/>
            <person name="Hibbett D.S."/>
        </authorList>
    </citation>
    <scope>NUCLEOTIDE SEQUENCE [LARGE SCALE GENOMIC DNA]</scope>
    <source>
        <strain evidence="2 3">MD-104</strain>
    </source>
</reference>
<dbReference type="OMA" id="AFLQDQW"/>
<feature type="region of interest" description="Disordered" evidence="1">
    <location>
        <begin position="1"/>
        <end position="35"/>
    </location>
</feature>
<evidence type="ECO:0000256" key="1">
    <source>
        <dbReference type="SAM" id="MobiDB-lite"/>
    </source>
</evidence>
<name>A0A2H3K7T8_WOLCO</name>
<protein>
    <submittedName>
        <fullName evidence="2">Uncharacterized protein</fullName>
    </submittedName>
</protein>
<gene>
    <name evidence="2" type="ORF">WOLCODRAFT_77534</name>
</gene>
<keyword evidence="3" id="KW-1185">Reference proteome</keyword>
<dbReference type="EMBL" id="KB468168">
    <property type="protein sequence ID" value="PCH45144.1"/>
    <property type="molecule type" value="Genomic_DNA"/>
</dbReference>
<dbReference type="OrthoDB" id="2737573at2759"/>